<dbReference type="Gene3D" id="1.20.1250.20">
    <property type="entry name" value="MFS general substrate transporter like domains"/>
    <property type="match status" value="2"/>
</dbReference>
<keyword evidence="7 15" id="KW-0472">Membrane</keyword>
<dbReference type="GO" id="GO:0008028">
    <property type="term" value="F:monocarboxylic acid transmembrane transporter activity"/>
    <property type="evidence" value="ECO:0007669"/>
    <property type="project" value="TreeGrafter"/>
</dbReference>
<dbReference type="AlphaFoldDB" id="A0A852L8A9"/>
<feature type="transmembrane region" description="Helical" evidence="15">
    <location>
        <begin position="122"/>
        <end position="142"/>
    </location>
</feature>
<feature type="transmembrane region" description="Helical" evidence="15">
    <location>
        <begin position="457"/>
        <end position="476"/>
    </location>
</feature>
<dbReference type="InterPro" id="IPR011701">
    <property type="entry name" value="MFS"/>
</dbReference>
<comment type="catalytic activity">
    <reaction evidence="8">
        <text>taurine(out) = taurine(in)</text>
        <dbReference type="Rhea" id="RHEA:66328"/>
        <dbReference type="ChEBI" id="CHEBI:507393"/>
    </reaction>
    <physiologicalReaction direction="left-to-right" evidence="8">
        <dbReference type="Rhea" id="RHEA:66329"/>
    </physiologicalReaction>
    <physiologicalReaction direction="right-to-left" evidence="8">
        <dbReference type="Rhea" id="RHEA:66330"/>
    </physiologicalReaction>
</comment>
<feature type="non-terminal residue" evidence="17">
    <location>
        <position position="1"/>
    </location>
</feature>
<dbReference type="FunFam" id="1.20.1250.20:FF:000326">
    <property type="entry name" value="Solute carrier family 16 member 6"/>
    <property type="match status" value="1"/>
</dbReference>
<dbReference type="InterPro" id="IPR036259">
    <property type="entry name" value="MFS_trans_sf"/>
</dbReference>
<dbReference type="FunFam" id="1.20.1250.20:FF:000490">
    <property type="entry name" value="Solute carrier family 16 member 6"/>
    <property type="match status" value="1"/>
</dbReference>
<evidence type="ECO:0000256" key="14">
    <source>
        <dbReference type="SAM" id="MobiDB-lite"/>
    </source>
</evidence>
<accession>A0A852L8A9</accession>
<feature type="transmembrane region" description="Helical" evidence="15">
    <location>
        <begin position="389"/>
        <end position="413"/>
    </location>
</feature>
<dbReference type="Proteomes" id="UP000654395">
    <property type="component" value="Unassembled WGS sequence"/>
</dbReference>
<feature type="non-terminal residue" evidence="17">
    <location>
        <position position="487"/>
    </location>
</feature>
<proteinExistence type="predicted"/>
<evidence type="ECO:0000256" key="1">
    <source>
        <dbReference type="ARBA" id="ARBA00004554"/>
    </source>
</evidence>
<dbReference type="PANTHER" id="PTHR11360:SF20">
    <property type="entry name" value="MONOCARBOXYLATE TRANSPORTER 7"/>
    <property type="match status" value="1"/>
</dbReference>
<feature type="transmembrane region" description="Helical" evidence="15">
    <location>
        <begin position="154"/>
        <end position="175"/>
    </location>
</feature>
<evidence type="ECO:0000256" key="12">
    <source>
        <dbReference type="ARBA" id="ARBA00076353"/>
    </source>
</evidence>
<evidence type="ECO:0000256" key="10">
    <source>
        <dbReference type="ARBA" id="ARBA00064033"/>
    </source>
</evidence>
<evidence type="ECO:0000256" key="9">
    <source>
        <dbReference type="ARBA" id="ARBA00058516"/>
    </source>
</evidence>
<name>A0A852L8A9_UROIN</name>
<protein>
    <recommendedName>
        <fullName evidence="11">Monocarboxylate transporter 7</fullName>
    </recommendedName>
    <alternativeName>
        <fullName evidence="12">Monocarboxylate transporter 6</fullName>
    </alternativeName>
    <alternativeName>
        <fullName evidence="13">Solute carrier family 16 member 6</fullName>
    </alternativeName>
</protein>
<comment type="subunit">
    <text evidence="10">Forms functional complexes with BSG/CD147 or EMB/GP70 ancillary proteins.</text>
</comment>
<keyword evidence="2" id="KW-0813">Transport</keyword>
<feature type="transmembrane region" description="Helical" evidence="15">
    <location>
        <begin position="67"/>
        <end position="86"/>
    </location>
</feature>
<feature type="transmembrane region" description="Helical" evidence="15">
    <location>
        <begin position="98"/>
        <end position="116"/>
    </location>
</feature>
<dbReference type="InterPro" id="IPR020846">
    <property type="entry name" value="MFS_dom"/>
</dbReference>
<keyword evidence="6 15" id="KW-1133">Transmembrane helix</keyword>
<dbReference type="PANTHER" id="PTHR11360">
    <property type="entry name" value="MONOCARBOXYLATE TRANSPORTER"/>
    <property type="match status" value="1"/>
</dbReference>
<dbReference type="EMBL" id="WBNH01010940">
    <property type="protein sequence ID" value="NXX85200.1"/>
    <property type="molecule type" value="Genomic_DNA"/>
</dbReference>
<comment type="function">
    <text evidence="9">Monocarboxylate transporter selective for taurine. May associate with BSG/CD147 or EMB/GP70 ancillary proteins to mediate facilitative efflux or influx of taurine across the plasma membrane. The transport is pH- and sodium-independent. Rather low-affinity, is likely effective for taurine transport in tissues where taurine is present at high concentrations.</text>
</comment>
<evidence type="ECO:0000256" key="2">
    <source>
        <dbReference type="ARBA" id="ARBA00022448"/>
    </source>
</evidence>
<evidence type="ECO:0000256" key="5">
    <source>
        <dbReference type="ARBA" id="ARBA00022692"/>
    </source>
</evidence>
<feature type="transmembrane region" description="Helical" evidence="15">
    <location>
        <begin position="299"/>
        <end position="322"/>
    </location>
</feature>
<feature type="transmembrane region" description="Helical" evidence="15">
    <location>
        <begin position="425"/>
        <end position="445"/>
    </location>
</feature>
<evidence type="ECO:0000256" key="4">
    <source>
        <dbReference type="ARBA" id="ARBA00022553"/>
    </source>
</evidence>
<dbReference type="SUPFAM" id="SSF103473">
    <property type="entry name" value="MFS general substrate transporter"/>
    <property type="match status" value="1"/>
</dbReference>
<evidence type="ECO:0000256" key="6">
    <source>
        <dbReference type="ARBA" id="ARBA00022989"/>
    </source>
</evidence>
<evidence type="ECO:0000259" key="16">
    <source>
        <dbReference type="PROSITE" id="PS50850"/>
    </source>
</evidence>
<dbReference type="OrthoDB" id="8055603at2759"/>
<feature type="domain" description="Major facilitator superfamily (MFS) profile" evidence="16">
    <location>
        <begin position="29"/>
        <end position="481"/>
    </location>
</feature>
<evidence type="ECO:0000256" key="8">
    <source>
        <dbReference type="ARBA" id="ARBA00050472"/>
    </source>
</evidence>
<evidence type="ECO:0000256" key="3">
    <source>
        <dbReference type="ARBA" id="ARBA00022475"/>
    </source>
</evidence>
<evidence type="ECO:0000313" key="18">
    <source>
        <dbReference type="Proteomes" id="UP000654395"/>
    </source>
</evidence>
<dbReference type="Pfam" id="PF07690">
    <property type="entry name" value="MFS_1"/>
    <property type="match status" value="1"/>
</dbReference>
<comment type="caution">
    <text evidence="17">The sequence shown here is derived from an EMBL/GenBank/DDBJ whole genome shotgun (WGS) entry which is preliminary data.</text>
</comment>
<feature type="transmembrane region" description="Helical" evidence="15">
    <location>
        <begin position="364"/>
        <end position="383"/>
    </location>
</feature>
<evidence type="ECO:0000256" key="11">
    <source>
        <dbReference type="ARBA" id="ARBA00072172"/>
    </source>
</evidence>
<feature type="transmembrane region" description="Helical" evidence="15">
    <location>
        <begin position="187"/>
        <end position="205"/>
    </location>
</feature>
<keyword evidence="18" id="KW-1185">Reference proteome</keyword>
<dbReference type="GO" id="GO:0016323">
    <property type="term" value="C:basolateral plasma membrane"/>
    <property type="evidence" value="ECO:0007669"/>
    <property type="project" value="UniProtKB-SubCell"/>
</dbReference>
<reference evidence="17" key="1">
    <citation type="submission" date="2020-02" db="EMBL/GenBank/DDBJ databases">
        <title>Bird 10,000 Genomes (B10K) Project - Family phase.</title>
        <authorList>
            <person name="Zhang G."/>
        </authorList>
    </citation>
    <scope>NUCLEOTIDE SEQUENCE</scope>
    <source>
        <strain evidence="17">B10K-DU-030-59</strain>
    </source>
</reference>
<keyword evidence="3" id="KW-1003">Cell membrane</keyword>
<comment type="subcellular location">
    <subcellularLocation>
        <location evidence="1">Basolateral cell membrane</location>
        <topology evidence="1">Multi-pass membrane protein</topology>
    </subcellularLocation>
</comment>
<evidence type="ECO:0000313" key="17">
    <source>
        <dbReference type="EMBL" id="NXX85200.1"/>
    </source>
</evidence>
<keyword evidence="4" id="KW-0597">Phosphoprotein</keyword>
<gene>
    <name evidence="17" type="primary">Slc16a6_1</name>
    <name evidence="17" type="ORF">UROIND_R08712</name>
</gene>
<evidence type="ECO:0000256" key="7">
    <source>
        <dbReference type="ARBA" id="ARBA00023136"/>
    </source>
</evidence>
<feature type="region of interest" description="Disordered" evidence="14">
    <location>
        <begin position="215"/>
        <end position="267"/>
    </location>
</feature>
<dbReference type="PROSITE" id="PS50850">
    <property type="entry name" value="MFS"/>
    <property type="match status" value="1"/>
</dbReference>
<evidence type="ECO:0000256" key="15">
    <source>
        <dbReference type="SAM" id="Phobius"/>
    </source>
</evidence>
<keyword evidence="5 15" id="KW-0812">Transmembrane</keyword>
<feature type="transmembrane region" description="Helical" evidence="15">
    <location>
        <begin position="28"/>
        <end position="47"/>
    </location>
</feature>
<dbReference type="InterPro" id="IPR050327">
    <property type="entry name" value="Proton-linked_MCT"/>
</dbReference>
<sequence length="487" mass="51370">RKQTLEGDKVLSTHTATNVHPQVPEGGWGWVIAVAFFFVEAFTSGVIKSFGVFFKDLRESFTESISSISWIVSICVFVRTFTAPLSAALSSRFGPRRVVMVGGVLISAGTATATYARTVLDMYITVGVVSGLGYSLSSLPTVITLSQYFHRRRLLVTAVASTGECFAVFLLAPAITALKEYIGWRHSLLSVGVLQLSVVICGLVLRPVLIRQQGAVGEEPPEEPTETTAMLEPEQTGASAEPTDWGAETATSPSPVPGDPQAEPKSGEQHVAVLVEDVSAATEPTPQLLDLSMLNHGSFICYVLFGLFAALGFFIPSLYIIALSLSLGISKERSAYVLSAAGVAEICGRITAGWALSKQPIRRIYMQLVCTVLLTVALSVFPLASGFCGLVVCSLFVGFTLGTVVGTHIALLAEDDVAGAGKMPSAVGIYVFVQSFSGLAGPSLAGVVVDMTKDYSSAFYCSAAGMALAAVFLSLVRPCKAGLCHGQ</sequence>
<organism evidence="17 18">
    <name type="scientific">Urocolius indicus</name>
    <name type="common">Red-faced mousebird</name>
    <name type="synonym">Colius indicus</name>
    <dbReference type="NCBI Taxonomy" id="458196"/>
    <lineage>
        <taxon>Eukaryota</taxon>
        <taxon>Metazoa</taxon>
        <taxon>Chordata</taxon>
        <taxon>Craniata</taxon>
        <taxon>Vertebrata</taxon>
        <taxon>Euteleostomi</taxon>
        <taxon>Archelosauria</taxon>
        <taxon>Archosauria</taxon>
        <taxon>Dinosauria</taxon>
        <taxon>Saurischia</taxon>
        <taxon>Theropoda</taxon>
        <taxon>Coelurosauria</taxon>
        <taxon>Aves</taxon>
        <taxon>Neognathae</taxon>
        <taxon>Neoaves</taxon>
        <taxon>Telluraves</taxon>
        <taxon>Coraciimorphae</taxon>
        <taxon>Coliiformes</taxon>
        <taxon>Coliidae</taxon>
        <taxon>Urocolius</taxon>
    </lineage>
</organism>
<evidence type="ECO:0000256" key="13">
    <source>
        <dbReference type="ARBA" id="ARBA00079656"/>
    </source>
</evidence>